<evidence type="ECO:0000313" key="3">
    <source>
        <dbReference type="Proteomes" id="UP001341840"/>
    </source>
</evidence>
<comment type="caution">
    <text evidence="2">The sequence shown here is derived from an EMBL/GenBank/DDBJ whole genome shotgun (WGS) entry which is preliminary data.</text>
</comment>
<keyword evidence="1" id="KW-0732">Signal</keyword>
<feature type="chain" id="PRO_5046512340" description="Pollen Ole e 1 allergen and extensin family protein" evidence="1">
    <location>
        <begin position="35"/>
        <end position="130"/>
    </location>
</feature>
<dbReference type="EMBL" id="JASCZI010090788">
    <property type="protein sequence ID" value="MED6146531.1"/>
    <property type="molecule type" value="Genomic_DNA"/>
</dbReference>
<proteinExistence type="predicted"/>
<evidence type="ECO:0008006" key="4">
    <source>
        <dbReference type="Google" id="ProtNLM"/>
    </source>
</evidence>
<feature type="signal peptide" evidence="1">
    <location>
        <begin position="1"/>
        <end position="34"/>
    </location>
</feature>
<evidence type="ECO:0000256" key="1">
    <source>
        <dbReference type="SAM" id="SignalP"/>
    </source>
</evidence>
<organism evidence="2 3">
    <name type="scientific">Stylosanthes scabra</name>
    <dbReference type="NCBI Taxonomy" id="79078"/>
    <lineage>
        <taxon>Eukaryota</taxon>
        <taxon>Viridiplantae</taxon>
        <taxon>Streptophyta</taxon>
        <taxon>Embryophyta</taxon>
        <taxon>Tracheophyta</taxon>
        <taxon>Spermatophyta</taxon>
        <taxon>Magnoliopsida</taxon>
        <taxon>eudicotyledons</taxon>
        <taxon>Gunneridae</taxon>
        <taxon>Pentapetalae</taxon>
        <taxon>rosids</taxon>
        <taxon>fabids</taxon>
        <taxon>Fabales</taxon>
        <taxon>Fabaceae</taxon>
        <taxon>Papilionoideae</taxon>
        <taxon>50 kb inversion clade</taxon>
        <taxon>dalbergioids sensu lato</taxon>
        <taxon>Dalbergieae</taxon>
        <taxon>Pterocarpus clade</taxon>
        <taxon>Stylosanthes</taxon>
    </lineage>
</organism>
<name>A0ABU6TE54_9FABA</name>
<reference evidence="2 3" key="1">
    <citation type="journal article" date="2023" name="Plants (Basel)">
        <title>Bridging the Gap: Combining Genomics and Transcriptomics Approaches to Understand Stylosanthes scabra, an Orphan Legume from the Brazilian Caatinga.</title>
        <authorList>
            <person name="Ferreira-Neto J.R.C."/>
            <person name="da Silva M.D."/>
            <person name="Binneck E."/>
            <person name="de Melo N.F."/>
            <person name="da Silva R.H."/>
            <person name="de Melo A.L.T.M."/>
            <person name="Pandolfi V."/>
            <person name="Bustamante F.O."/>
            <person name="Brasileiro-Vidal A.C."/>
            <person name="Benko-Iseppon A.M."/>
        </authorList>
    </citation>
    <scope>NUCLEOTIDE SEQUENCE [LARGE SCALE GENOMIC DNA]</scope>
    <source>
        <tissue evidence="2">Leaves</tissue>
    </source>
</reference>
<evidence type="ECO:0000313" key="2">
    <source>
        <dbReference type="EMBL" id="MED6146531.1"/>
    </source>
</evidence>
<protein>
    <recommendedName>
        <fullName evidence="4">Pollen Ole e 1 allergen and extensin family protein</fullName>
    </recommendedName>
</protein>
<keyword evidence="3" id="KW-1185">Reference proteome</keyword>
<accession>A0ABU6TE54</accession>
<gene>
    <name evidence="2" type="ORF">PIB30_035233</name>
</gene>
<sequence length="130" mass="13046">MAMMMILNGNPFSSSSSSLYLLFIALLLASTGHARVVNIIGQVPCNGGSSSGAAGLNVTLACGQGSNITTVGVSKTGENGEFMIPVNITVGTVSNVLDGNCSVSTGLPIPGCPGFAPTGCLEPVFLKEHS</sequence>
<dbReference type="Proteomes" id="UP001341840">
    <property type="component" value="Unassembled WGS sequence"/>
</dbReference>